<evidence type="ECO:0000256" key="14">
    <source>
        <dbReference type="ARBA" id="ARBA00038036"/>
    </source>
</evidence>
<comment type="cofactor">
    <cofactor evidence="16">
        <name>NH4(+)</name>
        <dbReference type="ChEBI" id="CHEBI:28938"/>
    </cofactor>
    <cofactor evidence="16">
        <name>K(+)</name>
        <dbReference type="ChEBI" id="CHEBI:29103"/>
    </cofactor>
    <text evidence="16">A monovalent cation. Ammonium or potassium.</text>
</comment>
<sequence length="258" mass="28017">MILVFDIGNTNMVIGVYAGEKLITHWRLRTDTLRTADEYGMLIMALFEHSHLKMSGVSAVVISSVVPTLMLEMETMCRKYFSVKPLVVEPGIKTGLAIKYENPREVGADRVVNAVAAFHKYGGPLIIIDFGTATTFCAVSEKAEYLGGAIAPGIRISMEALVARAAKLPRVELVKPKNVIARNTVASMQAGIIYGFVGQVEGIVRRMKAEMEGNPKVVATGGLAGVIAGETEVIDVVDEFLTLEGLRLIYELNRGHHV</sequence>
<evidence type="ECO:0000256" key="6">
    <source>
        <dbReference type="ARBA" id="ARBA00012102"/>
    </source>
</evidence>
<keyword evidence="12 16" id="KW-0630">Potassium</keyword>
<evidence type="ECO:0000256" key="9">
    <source>
        <dbReference type="ARBA" id="ARBA00022741"/>
    </source>
</evidence>
<dbReference type="NCBIfam" id="NF009848">
    <property type="entry name" value="PRK13318.1-6"/>
    <property type="match status" value="1"/>
</dbReference>
<dbReference type="HAMAP" id="MF_01274">
    <property type="entry name" value="Pantothen_kinase_3"/>
    <property type="match status" value="1"/>
</dbReference>
<dbReference type="Gene3D" id="3.30.420.40">
    <property type="match status" value="2"/>
</dbReference>
<evidence type="ECO:0000256" key="5">
    <source>
        <dbReference type="ARBA" id="ARBA00011738"/>
    </source>
</evidence>
<proteinExistence type="inferred from homology"/>
<evidence type="ECO:0000256" key="11">
    <source>
        <dbReference type="ARBA" id="ARBA00022840"/>
    </source>
</evidence>
<dbReference type="GO" id="GO:0046872">
    <property type="term" value="F:metal ion binding"/>
    <property type="evidence" value="ECO:0007669"/>
    <property type="project" value="UniProtKB-KW"/>
</dbReference>
<evidence type="ECO:0000256" key="2">
    <source>
        <dbReference type="ARBA" id="ARBA00001958"/>
    </source>
</evidence>
<evidence type="ECO:0000313" key="18">
    <source>
        <dbReference type="Proteomes" id="UP000242329"/>
    </source>
</evidence>
<dbReference type="EMBL" id="FQWY01000003">
    <property type="protein sequence ID" value="SHG44535.1"/>
    <property type="molecule type" value="Genomic_DNA"/>
</dbReference>
<evidence type="ECO:0000256" key="1">
    <source>
        <dbReference type="ARBA" id="ARBA00001206"/>
    </source>
</evidence>
<dbReference type="UniPathway" id="UPA00241">
    <property type="reaction ID" value="UER00352"/>
</dbReference>
<feature type="binding site" evidence="16">
    <location>
        <position position="129"/>
    </location>
    <ligand>
        <name>K(+)</name>
        <dbReference type="ChEBI" id="CHEBI:29103"/>
    </ligand>
</feature>
<dbReference type="GO" id="GO:0005737">
    <property type="term" value="C:cytoplasm"/>
    <property type="evidence" value="ECO:0007669"/>
    <property type="project" value="UniProtKB-SubCell"/>
</dbReference>
<dbReference type="RefSeq" id="WP_073089105.1">
    <property type="nucleotide sequence ID" value="NZ_FQWY01000003.1"/>
</dbReference>
<dbReference type="NCBIfam" id="NF009847">
    <property type="entry name" value="PRK13318.1-5"/>
    <property type="match status" value="1"/>
</dbReference>
<comment type="subunit">
    <text evidence="5 16">Homodimer.</text>
</comment>
<comment type="pathway">
    <text evidence="4 16">Cofactor biosynthesis; coenzyme A biosynthesis; CoA from (R)-pantothenate: step 1/5.</text>
</comment>
<dbReference type="GO" id="GO:0015937">
    <property type="term" value="P:coenzyme A biosynthetic process"/>
    <property type="evidence" value="ECO:0007669"/>
    <property type="project" value="UniProtKB-UniRule"/>
</dbReference>
<dbReference type="STRING" id="1123382.SAMN02745221_00239"/>
<feature type="binding site" evidence="16">
    <location>
        <begin position="107"/>
        <end position="110"/>
    </location>
    <ligand>
        <name>substrate</name>
    </ligand>
</feature>
<dbReference type="NCBIfam" id="NF009855">
    <property type="entry name" value="PRK13321.1"/>
    <property type="match status" value="1"/>
</dbReference>
<dbReference type="AlphaFoldDB" id="A0A1M5JVV9"/>
<evidence type="ECO:0000256" key="16">
    <source>
        <dbReference type="HAMAP-Rule" id="MF_01274"/>
    </source>
</evidence>
<protein>
    <recommendedName>
        <fullName evidence="15 16">Type III pantothenate kinase</fullName>
        <ecNumber evidence="6 16">2.7.1.33</ecNumber>
    </recommendedName>
    <alternativeName>
        <fullName evidence="16">PanK-III</fullName>
    </alternativeName>
    <alternativeName>
        <fullName evidence="16">Pantothenic acid kinase</fullName>
    </alternativeName>
</protein>
<dbReference type="SUPFAM" id="SSF53067">
    <property type="entry name" value="Actin-like ATPase domain"/>
    <property type="match status" value="2"/>
</dbReference>
<dbReference type="InterPro" id="IPR043129">
    <property type="entry name" value="ATPase_NBD"/>
</dbReference>
<evidence type="ECO:0000256" key="10">
    <source>
        <dbReference type="ARBA" id="ARBA00022777"/>
    </source>
</evidence>
<comment type="cofactor">
    <cofactor evidence="2">
        <name>K(+)</name>
        <dbReference type="ChEBI" id="CHEBI:29103"/>
    </cofactor>
</comment>
<keyword evidence="18" id="KW-1185">Reference proteome</keyword>
<evidence type="ECO:0000256" key="8">
    <source>
        <dbReference type="ARBA" id="ARBA00022679"/>
    </source>
</evidence>
<dbReference type="EC" id="2.7.1.33" evidence="6 16"/>
<evidence type="ECO:0000256" key="4">
    <source>
        <dbReference type="ARBA" id="ARBA00005225"/>
    </source>
</evidence>
<evidence type="ECO:0000313" key="17">
    <source>
        <dbReference type="EMBL" id="SHG44535.1"/>
    </source>
</evidence>
<evidence type="ECO:0000256" key="7">
    <source>
        <dbReference type="ARBA" id="ARBA00022490"/>
    </source>
</evidence>
<keyword evidence="8 16" id="KW-0808">Transferase</keyword>
<dbReference type="PANTHER" id="PTHR34265:SF1">
    <property type="entry name" value="TYPE III PANTOTHENATE KINASE"/>
    <property type="match status" value="1"/>
</dbReference>
<comment type="function">
    <text evidence="16">Catalyzes the phosphorylation of pantothenate (Pan), the first step in CoA biosynthesis.</text>
</comment>
<keyword evidence="7 16" id="KW-0963">Cytoplasm</keyword>
<dbReference type="OrthoDB" id="9804707at2"/>
<dbReference type="Proteomes" id="UP000242329">
    <property type="component" value="Unassembled WGS sequence"/>
</dbReference>
<comment type="subcellular location">
    <subcellularLocation>
        <location evidence="3 16">Cytoplasm</location>
    </subcellularLocation>
</comment>
<dbReference type="InterPro" id="IPR004619">
    <property type="entry name" value="Type_III_PanK"/>
</dbReference>
<dbReference type="CDD" id="cd24015">
    <property type="entry name" value="ASKHA_NBD_PanK-III"/>
    <property type="match status" value="1"/>
</dbReference>
<name>A0A1M5JVV9_9FIRM</name>
<dbReference type="PANTHER" id="PTHR34265">
    <property type="entry name" value="TYPE III PANTOTHENATE KINASE"/>
    <property type="match status" value="1"/>
</dbReference>
<organism evidence="17 18">
    <name type="scientific">Thermosyntropha lipolytica DSM 11003</name>
    <dbReference type="NCBI Taxonomy" id="1123382"/>
    <lineage>
        <taxon>Bacteria</taxon>
        <taxon>Bacillati</taxon>
        <taxon>Bacillota</taxon>
        <taxon>Clostridia</taxon>
        <taxon>Eubacteriales</taxon>
        <taxon>Syntrophomonadaceae</taxon>
        <taxon>Thermosyntropha</taxon>
    </lineage>
</organism>
<dbReference type="NCBIfam" id="TIGR00671">
    <property type="entry name" value="baf"/>
    <property type="match status" value="1"/>
</dbReference>
<feature type="binding site" evidence="16">
    <location>
        <begin position="6"/>
        <end position="13"/>
    </location>
    <ligand>
        <name>ATP</name>
        <dbReference type="ChEBI" id="CHEBI:30616"/>
    </ligand>
</feature>
<keyword evidence="9 16" id="KW-0547">Nucleotide-binding</keyword>
<dbReference type="Pfam" id="PF03309">
    <property type="entry name" value="Pan_kinase"/>
    <property type="match status" value="1"/>
</dbReference>
<feature type="binding site" evidence="16">
    <location>
        <position position="132"/>
    </location>
    <ligand>
        <name>ATP</name>
        <dbReference type="ChEBI" id="CHEBI:30616"/>
    </ligand>
</feature>
<dbReference type="GO" id="GO:0005524">
    <property type="term" value="F:ATP binding"/>
    <property type="evidence" value="ECO:0007669"/>
    <property type="project" value="UniProtKB-UniRule"/>
</dbReference>
<evidence type="ECO:0000256" key="12">
    <source>
        <dbReference type="ARBA" id="ARBA00022958"/>
    </source>
</evidence>
<keyword evidence="10 16" id="KW-0418">Kinase</keyword>
<gene>
    <name evidence="16" type="primary">coaX</name>
    <name evidence="17" type="ORF">SAMN02745221_00239</name>
</gene>
<reference evidence="18" key="1">
    <citation type="submission" date="2016-11" db="EMBL/GenBank/DDBJ databases">
        <authorList>
            <person name="Varghese N."/>
            <person name="Submissions S."/>
        </authorList>
    </citation>
    <scope>NUCLEOTIDE SEQUENCE [LARGE SCALE GENOMIC DNA]</scope>
    <source>
        <strain evidence="18">DSM 11003</strain>
    </source>
</reference>
<comment type="similarity">
    <text evidence="14 16">Belongs to the type III pantothenate kinase family.</text>
</comment>
<keyword evidence="13 16" id="KW-0173">Coenzyme A biosynthesis</keyword>
<evidence type="ECO:0000256" key="3">
    <source>
        <dbReference type="ARBA" id="ARBA00004496"/>
    </source>
</evidence>
<dbReference type="GO" id="GO:0004594">
    <property type="term" value="F:pantothenate kinase activity"/>
    <property type="evidence" value="ECO:0007669"/>
    <property type="project" value="UniProtKB-UniRule"/>
</dbReference>
<feature type="binding site" evidence="16">
    <location>
        <position position="100"/>
    </location>
    <ligand>
        <name>substrate</name>
    </ligand>
</feature>
<evidence type="ECO:0000256" key="13">
    <source>
        <dbReference type="ARBA" id="ARBA00022993"/>
    </source>
</evidence>
<comment type="catalytic activity">
    <reaction evidence="1 16">
        <text>(R)-pantothenate + ATP = (R)-4'-phosphopantothenate + ADP + H(+)</text>
        <dbReference type="Rhea" id="RHEA:16373"/>
        <dbReference type="ChEBI" id="CHEBI:10986"/>
        <dbReference type="ChEBI" id="CHEBI:15378"/>
        <dbReference type="ChEBI" id="CHEBI:29032"/>
        <dbReference type="ChEBI" id="CHEBI:30616"/>
        <dbReference type="ChEBI" id="CHEBI:456216"/>
        <dbReference type="EC" id="2.7.1.33"/>
    </reaction>
</comment>
<accession>A0A1M5JVV9</accession>
<keyword evidence="16" id="KW-0479">Metal-binding</keyword>
<feature type="binding site" evidence="16">
    <location>
        <position position="184"/>
    </location>
    <ligand>
        <name>substrate</name>
    </ligand>
</feature>
<feature type="active site" description="Proton acceptor" evidence="16">
    <location>
        <position position="109"/>
    </location>
</feature>
<evidence type="ECO:0000256" key="15">
    <source>
        <dbReference type="ARBA" id="ARBA00040883"/>
    </source>
</evidence>
<keyword evidence="11 16" id="KW-0067">ATP-binding</keyword>